<keyword evidence="14" id="KW-0547">Nucleotide-binding</keyword>
<dbReference type="PANTHER" id="PTHR22912:SF217">
    <property type="entry name" value="DIHYDROLIPOYL DEHYDROGENASE"/>
    <property type="match status" value="1"/>
</dbReference>
<feature type="disulfide bond" description="Redox-active" evidence="15">
    <location>
        <begin position="59"/>
        <end position="64"/>
    </location>
</feature>
<dbReference type="InterPro" id="IPR023753">
    <property type="entry name" value="FAD/NAD-binding_dom"/>
</dbReference>
<accession>E0ICH4</accession>
<dbReference type="PRINTS" id="PR00368">
    <property type="entry name" value="FADPNR"/>
</dbReference>
<evidence type="ECO:0000256" key="14">
    <source>
        <dbReference type="PIRSR" id="PIRSR000350-3"/>
    </source>
</evidence>
<gene>
    <name evidence="19" type="ORF">PaecuDRAFT_3363</name>
</gene>
<evidence type="ECO:0000256" key="16">
    <source>
        <dbReference type="RuleBase" id="RU003692"/>
    </source>
</evidence>
<dbReference type="STRING" id="717606.PaecuDRAFT_3363"/>
<feature type="domain" description="Pyridine nucleotide-disulphide oxidoreductase dimerisation" evidence="17">
    <location>
        <begin position="374"/>
        <end position="482"/>
    </location>
</feature>
<dbReference type="Pfam" id="PF02852">
    <property type="entry name" value="Pyr_redox_dim"/>
    <property type="match status" value="1"/>
</dbReference>
<organism evidence="19 20">
    <name type="scientific">Paenibacillus curdlanolyticus YK9</name>
    <dbReference type="NCBI Taxonomy" id="717606"/>
    <lineage>
        <taxon>Bacteria</taxon>
        <taxon>Bacillati</taxon>
        <taxon>Bacillota</taxon>
        <taxon>Bacilli</taxon>
        <taxon>Bacillales</taxon>
        <taxon>Paenibacillaceae</taxon>
        <taxon>Paenibacillus</taxon>
    </lineage>
</organism>
<dbReference type="NCBIfam" id="TIGR01350">
    <property type="entry name" value="lipoamide_DH"/>
    <property type="match status" value="1"/>
</dbReference>
<comment type="similarity">
    <text evidence="2 16">Belongs to the class-I pyridine nucleotide-disulfide oxidoreductase family.</text>
</comment>
<dbReference type="eggNOG" id="COG1249">
    <property type="taxonomic scope" value="Bacteria"/>
</dbReference>
<feature type="binding site" evidence="14">
    <location>
        <position position="133"/>
    </location>
    <ligand>
        <name>FAD</name>
        <dbReference type="ChEBI" id="CHEBI:57692"/>
    </ligand>
</feature>
<dbReference type="InterPro" id="IPR001100">
    <property type="entry name" value="Pyr_nuc-diS_OxRdtase"/>
</dbReference>
<dbReference type="GO" id="GO:0004148">
    <property type="term" value="F:dihydrolipoyl dehydrogenase (NADH) activity"/>
    <property type="evidence" value="ECO:0007669"/>
    <property type="project" value="UniProtKB-EC"/>
</dbReference>
<feature type="binding site" evidence="14">
    <location>
        <position position="339"/>
    </location>
    <ligand>
        <name>FAD</name>
        <dbReference type="ChEBI" id="CHEBI:57692"/>
    </ligand>
</feature>
<dbReference type="FunFam" id="3.30.390.30:FF:000001">
    <property type="entry name" value="Dihydrolipoyl dehydrogenase"/>
    <property type="match status" value="1"/>
</dbReference>
<evidence type="ECO:0000256" key="3">
    <source>
        <dbReference type="ARBA" id="ARBA00012608"/>
    </source>
</evidence>
<evidence type="ECO:0000256" key="4">
    <source>
        <dbReference type="ARBA" id="ARBA00016961"/>
    </source>
</evidence>
<dbReference type="AlphaFoldDB" id="E0ICH4"/>
<keyword evidence="6 16" id="KW-0285">Flavoprotein</keyword>
<dbReference type="SUPFAM" id="SSF51905">
    <property type="entry name" value="FAD/NAD(P)-binding domain"/>
    <property type="match status" value="1"/>
</dbReference>
<dbReference type="InterPro" id="IPR016156">
    <property type="entry name" value="FAD/NAD-linked_Rdtase_dimer_sf"/>
</dbReference>
<name>E0ICH4_9BACL</name>
<evidence type="ECO:0000256" key="10">
    <source>
        <dbReference type="ARBA" id="ARBA00023157"/>
    </source>
</evidence>
<evidence type="ECO:0000256" key="7">
    <source>
        <dbReference type="ARBA" id="ARBA00022827"/>
    </source>
</evidence>
<reference evidence="19 20" key="1">
    <citation type="submission" date="2010-07" db="EMBL/GenBank/DDBJ databases">
        <title>The draft genome of Paenibacillus curdlanolyticus YK9.</title>
        <authorList>
            <consortium name="US DOE Joint Genome Institute (JGI-PGF)"/>
            <person name="Lucas S."/>
            <person name="Copeland A."/>
            <person name="Lapidus A."/>
            <person name="Cheng J.-F."/>
            <person name="Bruce D."/>
            <person name="Goodwin L."/>
            <person name="Pitluck S."/>
            <person name="Land M.L."/>
            <person name="Hauser L."/>
            <person name="Chang Y.-J."/>
            <person name="Jeffries C."/>
            <person name="Anderson I.J."/>
            <person name="Johnson E."/>
            <person name="Loganathan U."/>
            <person name="Mulhopadhyay B."/>
            <person name="Kyrpides N."/>
            <person name="Woyke T.J."/>
        </authorList>
    </citation>
    <scope>NUCLEOTIDE SEQUENCE [LARGE SCALE GENOMIC DNA]</scope>
    <source>
        <strain evidence="19 20">YK9</strain>
    </source>
</reference>
<feature type="domain" description="FAD/NAD(P)-binding" evidence="18">
    <location>
        <begin position="23"/>
        <end position="354"/>
    </location>
</feature>
<evidence type="ECO:0000259" key="18">
    <source>
        <dbReference type="Pfam" id="PF07992"/>
    </source>
</evidence>
<dbReference type="Proteomes" id="UP000005387">
    <property type="component" value="Unassembled WGS sequence"/>
</dbReference>
<keyword evidence="20" id="KW-1185">Reference proteome</keyword>
<feature type="binding site" evidence="14">
    <location>
        <position position="68"/>
    </location>
    <ligand>
        <name>FAD</name>
        <dbReference type="ChEBI" id="CHEBI:57692"/>
    </ligand>
</feature>
<evidence type="ECO:0000256" key="6">
    <source>
        <dbReference type="ARBA" id="ARBA00022630"/>
    </source>
</evidence>
<dbReference type="EMBL" id="AEDD01000009">
    <property type="protein sequence ID" value="EFM09860.1"/>
    <property type="molecule type" value="Genomic_DNA"/>
</dbReference>
<feature type="binding site" evidence="14">
    <location>
        <position position="229"/>
    </location>
    <ligand>
        <name>NAD(+)</name>
        <dbReference type="ChEBI" id="CHEBI:57540"/>
    </ligand>
</feature>
<keyword evidence="7 14" id="KW-0274">FAD</keyword>
<dbReference type="GO" id="GO:0050660">
    <property type="term" value="F:flavin adenine dinucleotide binding"/>
    <property type="evidence" value="ECO:0007669"/>
    <property type="project" value="InterPro"/>
</dbReference>
<dbReference type="InterPro" id="IPR050151">
    <property type="entry name" value="Class-I_Pyr_Nuc-Dis_Oxidored"/>
</dbReference>
<dbReference type="Gene3D" id="3.50.50.60">
    <property type="entry name" value="FAD/NAD(P)-binding domain"/>
    <property type="match status" value="2"/>
</dbReference>
<feature type="binding site" evidence="14">
    <location>
        <begin position="169"/>
        <end position="171"/>
    </location>
    <ligand>
        <name>FAD</name>
        <dbReference type="ChEBI" id="CHEBI:57692"/>
    </ligand>
</feature>
<evidence type="ECO:0000256" key="11">
    <source>
        <dbReference type="ARBA" id="ARBA00023284"/>
    </source>
</evidence>
<protein>
    <recommendedName>
        <fullName evidence="4 16">Dihydrolipoyl dehydrogenase</fullName>
        <ecNumber evidence="3 16">1.8.1.4</ecNumber>
    </recommendedName>
</protein>
<sequence length="493" mass="52452">MQLDHPVLWELMRGCYLMAIEVDVAVLGGGPGGYTAAIRAAQQGKRTAIIEMSKLGGTCLHQGCIPSKSLLRSADVYATLLKAHTYGISVAENAISIDFDRVQQRKDQTVDQLYRGLQSLMAKYGITIINGKGRIIGPSIFSPRSGTVAVELADGEMESVVSKHLIVATGSRPRQIPGLEADGRYILTSDDALKLESLPASIMIVGGGVIGVEWASLLNDFGVEVTIVEASDRILATEDDDVSREMARLLRKRGVKILTSVSLKADTCKTNESGLTITAGSGEDDLELQASCMLVSIGRIPNTEGLGLENTDIRTDANGFIVTNSFYQTSERHIYAIGDVIGGVQLAHAAAHEGIAAVEHLNGEKPDAIAGHLIPRCVYARPETSSVGWTERQAREKGIDVKVAKMPFQAIGKAIVAGETDGFVKVIADNETNDIIGVHIIGLHATDLIAEASLAQLLDATPWEVGQSIHPHPTLSEALGEAMLALDGASTAF</sequence>
<evidence type="ECO:0000256" key="15">
    <source>
        <dbReference type="PIRSR" id="PIRSR000350-4"/>
    </source>
</evidence>
<evidence type="ECO:0000256" key="12">
    <source>
        <dbReference type="ARBA" id="ARBA00049187"/>
    </source>
</evidence>
<dbReference type="EC" id="1.8.1.4" evidence="3 16"/>
<dbReference type="InterPro" id="IPR036188">
    <property type="entry name" value="FAD/NAD-bd_sf"/>
</dbReference>
<keyword evidence="5" id="KW-0963">Cytoplasm</keyword>
<keyword evidence="10" id="KW-1015">Disulfide bond</keyword>
<evidence type="ECO:0000256" key="2">
    <source>
        <dbReference type="ARBA" id="ARBA00007532"/>
    </source>
</evidence>
<evidence type="ECO:0000256" key="5">
    <source>
        <dbReference type="ARBA" id="ARBA00022490"/>
    </source>
</evidence>
<dbReference type="PROSITE" id="PS00076">
    <property type="entry name" value="PYRIDINE_REDOX_1"/>
    <property type="match status" value="1"/>
</dbReference>
<dbReference type="Gene3D" id="3.30.390.30">
    <property type="match status" value="1"/>
</dbReference>
<dbReference type="PIRSF" id="PIRSF000350">
    <property type="entry name" value="Mercury_reductase_MerA"/>
    <property type="match status" value="1"/>
</dbReference>
<evidence type="ECO:0000313" key="20">
    <source>
        <dbReference type="Proteomes" id="UP000005387"/>
    </source>
</evidence>
<keyword evidence="11 16" id="KW-0676">Redox-active center</keyword>
<comment type="catalytic activity">
    <reaction evidence="12 16">
        <text>N(6)-[(R)-dihydrolipoyl]-L-lysyl-[protein] + NAD(+) = N(6)-[(R)-lipoyl]-L-lysyl-[protein] + NADH + H(+)</text>
        <dbReference type="Rhea" id="RHEA:15045"/>
        <dbReference type="Rhea" id="RHEA-COMP:10474"/>
        <dbReference type="Rhea" id="RHEA-COMP:10475"/>
        <dbReference type="ChEBI" id="CHEBI:15378"/>
        <dbReference type="ChEBI" id="CHEBI:57540"/>
        <dbReference type="ChEBI" id="CHEBI:57945"/>
        <dbReference type="ChEBI" id="CHEBI:83099"/>
        <dbReference type="ChEBI" id="CHEBI:83100"/>
        <dbReference type="EC" id="1.8.1.4"/>
    </reaction>
</comment>
<dbReference type="InterPro" id="IPR006258">
    <property type="entry name" value="Lipoamide_DH"/>
</dbReference>
<dbReference type="GO" id="GO:0005737">
    <property type="term" value="C:cytoplasm"/>
    <property type="evidence" value="ECO:0007669"/>
    <property type="project" value="UniProtKB-SubCell"/>
</dbReference>
<keyword evidence="9 14" id="KW-0520">NAD</keyword>
<dbReference type="Pfam" id="PF07992">
    <property type="entry name" value="Pyr_redox_2"/>
    <property type="match status" value="1"/>
</dbReference>
<dbReference type="SUPFAM" id="SSF55424">
    <property type="entry name" value="FAD/NAD-linked reductases, dimerisation (C-terminal) domain"/>
    <property type="match status" value="1"/>
</dbReference>
<feature type="binding site" evidence="14">
    <location>
        <begin position="206"/>
        <end position="213"/>
    </location>
    <ligand>
        <name>NAD(+)</name>
        <dbReference type="ChEBI" id="CHEBI:57540"/>
    </ligand>
</feature>
<dbReference type="GO" id="GO:0006103">
    <property type="term" value="P:2-oxoglutarate metabolic process"/>
    <property type="evidence" value="ECO:0007669"/>
    <property type="project" value="TreeGrafter"/>
</dbReference>
<dbReference type="InterPro" id="IPR004099">
    <property type="entry name" value="Pyr_nucl-diS_OxRdtase_dimer"/>
</dbReference>
<evidence type="ECO:0000256" key="9">
    <source>
        <dbReference type="ARBA" id="ARBA00023027"/>
    </source>
</evidence>
<evidence type="ECO:0000256" key="8">
    <source>
        <dbReference type="ARBA" id="ARBA00023002"/>
    </source>
</evidence>
<comment type="subcellular location">
    <subcellularLocation>
        <location evidence="1">Cytoplasm</location>
    </subcellularLocation>
</comment>
<comment type="miscellaneous">
    <text evidence="16">The active site is a redox-active disulfide bond.</text>
</comment>
<evidence type="ECO:0000256" key="1">
    <source>
        <dbReference type="ARBA" id="ARBA00004496"/>
    </source>
</evidence>
<feature type="active site" description="Proton acceptor" evidence="13">
    <location>
        <position position="472"/>
    </location>
</feature>
<proteinExistence type="inferred from homology"/>
<comment type="cofactor">
    <cofactor evidence="14 16">
        <name>FAD</name>
        <dbReference type="ChEBI" id="CHEBI:57692"/>
    </cofactor>
    <text evidence="14 16">Binds 1 FAD per subunit.</text>
</comment>
<feature type="binding site" evidence="14">
    <location>
        <position position="298"/>
    </location>
    <ligand>
        <name>NAD(+)</name>
        <dbReference type="ChEBI" id="CHEBI:57540"/>
    </ligand>
</feature>
<evidence type="ECO:0000259" key="17">
    <source>
        <dbReference type="Pfam" id="PF02852"/>
    </source>
</evidence>
<dbReference type="InterPro" id="IPR012999">
    <property type="entry name" value="Pyr_OxRdtase_I_AS"/>
</dbReference>
<evidence type="ECO:0000256" key="13">
    <source>
        <dbReference type="PIRSR" id="PIRSR000350-2"/>
    </source>
</evidence>
<keyword evidence="8 16" id="KW-0560">Oxidoreductase</keyword>
<dbReference type="PRINTS" id="PR00411">
    <property type="entry name" value="PNDRDTASEI"/>
</dbReference>
<dbReference type="PANTHER" id="PTHR22912">
    <property type="entry name" value="DISULFIDE OXIDOREDUCTASE"/>
    <property type="match status" value="1"/>
</dbReference>
<evidence type="ECO:0000313" key="19">
    <source>
        <dbReference type="EMBL" id="EFM09860.1"/>
    </source>
</evidence>